<evidence type="ECO:0008006" key="4">
    <source>
        <dbReference type="Google" id="ProtNLM"/>
    </source>
</evidence>
<protein>
    <recommendedName>
        <fullName evidence="4">J domain-containing protein</fullName>
    </recommendedName>
</protein>
<evidence type="ECO:0000256" key="1">
    <source>
        <dbReference type="SAM" id="MobiDB-lite"/>
    </source>
</evidence>
<dbReference type="PANTHER" id="PTHR45496">
    <property type="entry name" value="CHAPERONE DNAJ-DOMAIN SUPERFAMILY PROTEIN"/>
    <property type="match status" value="1"/>
</dbReference>
<feature type="region of interest" description="Disordered" evidence="1">
    <location>
        <begin position="200"/>
        <end position="311"/>
    </location>
</feature>
<gene>
    <name evidence="2" type="ORF">LITE_LOCUS18978</name>
</gene>
<feature type="compositionally biased region" description="Basic and acidic residues" evidence="1">
    <location>
        <begin position="300"/>
        <end position="309"/>
    </location>
</feature>
<dbReference type="PANTHER" id="PTHR45496:SF12">
    <property type="entry name" value="J DOMAIN-CONTAINING PROTEIN"/>
    <property type="match status" value="1"/>
</dbReference>
<dbReference type="EMBL" id="CAMGYJ010000005">
    <property type="protein sequence ID" value="CAI0421967.1"/>
    <property type="molecule type" value="Genomic_DNA"/>
</dbReference>
<dbReference type="Proteomes" id="UP001154282">
    <property type="component" value="Unassembled WGS sequence"/>
</dbReference>
<feature type="compositionally biased region" description="Acidic residues" evidence="1">
    <location>
        <begin position="224"/>
        <end position="238"/>
    </location>
</feature>
<feature type="compositionally biased region" description="Basic residues" evidence="1">
    <location>
        <begin position="273"/>
        <end position="290"/>
    </location>
</feature>
<evidence type="ECO:0000313" key="2">
    <source>
        <dbReference type="EMBL" id="CAI0421967.1"/>
    </source>
</evidence>
<evidence type="ECO:0000313" key="3">
    <source>
        <dbReference type="Proteomes" id="UP001154282"/>
    </source>
</evidence>
<name>A0AAV0KJW8_9ROSI</name>
<sequence length="360" mass="38792">MAQQPQPDPEPLLSLSAQLLGFRDFSGARKYALLAQNADPSRTEPPQIIAIVDILLAGLPDWASVLQLDDSMAGDRACMRSQFTKLLALVHPSKNSFPFCQEAFDHVFTANPGEEEEKGEGGKSKGDSCTFWTVCPYCFYAYEYESAYEDCCLRCQNCRKGFHGLAVGSPPPVAEGNREEYYCGYGCFPLKYYLREQSGGGEGRGGNGGGGSKGRVKGFPAEENVMEISDDSSSEENGGEEKESERKKHCGSEGGGGASADNGQGSSDTAVRNGRKKGTYRKSILKRPRKMMGTGQGSKLRVETQDSDAKLGNTAATTVEGMIFGESVGANETDNGGYSDGDLEFFLGEDEVYVSMKNMG</sequence>
<keyword evidence="3" id="KW-1185">Reference proteome</keyword>
<dbReference type="InterPro" id="IPR053052">
    <property type="entry name" value="Imprinting_Balance_Reg"/>
</dbReference>
<comment type="caution">
    <text evidence="2">The sequence shown here is derived from an EMBL/GenBank/DDBJ whole genome shotgun (WGS) entry which is preliminary data.</text>
</comment>
<accession>A0AAV0KJW8</accession>
<organism evidence="2 3">
    <name type="scientific">Linum tenue</name>
    <dbReference type="NCBI Taxonomy" id="586396"/>
    <lineage>
        <taxon>Eukaryota</taxon>
        <taxon>Viridiplantae</taxon>
        <taxon>Streptophyta</taxon>
        <taxon>Embryophyta</taxon>
        <taxon>Tracheophyta</taxon>
        <taxon>Spermatophyta</taxon>
        <taxon>Magnoliopsida</taxon>
        <taxon>eudicotyledons</taxon>
        <taxon>Gunneridae</taxon>
        <taxon>Pentapetalae</taxon>
        <taxon>rosids</taxon>
        <taxon>fabids</taxon>
        <taxon>Malpighiales</taxon>
        <taxon>Linaceae</taxon>
        <taxon>Linum</taxon>
    </lineage>
</organism>
<proteinExistence type="predicted"/>
<feature type="compositionally biased region" description="Gly residues" evidence="1">
    <location>
        <begin position="200"/>
        <end position="213"/>
    </location>
</feature>
<feature type="compositionally biased region" description="Low complexity" evidence="1">
    <location>
        <begin position="259"/>
        <end position="268"/>
    </location>
</feature>
<reference evidence="2" key="1">
    <citation type="submission" date="2022-08" db="EMBL/GenBank/DDBJ databases">
        <authorList>
            <person name="Gutierrez-Valencia J."/>
        </authorList>
    </citation>
    <scope>NUCLEOTIDE SEQUENCE</scope>
</reference>
<dbReference type="AlphaFoldDB" id="A0AAV0KJW8"/>